<comment type="caution">
    <text evidence="2">The sequence shown here is derived from an EMBL/GenBank/DDBJ whole genome shotgun (WGS) entry which is preliminary data.</text>
</comment>
<dbReference type="Proteomes" id="UP001501074">
    <property type="component" value="Unassembled WGS sequence"/>
</dbReference>
<evidence type="ECO:0000313" key="2">
    <source>
        <dbReference type="EMBL" id="GAA3601172.1"/>
    </source>
</evidence>
<dbReference type="InterPro" id="IPR016040">
    <property type="entry name" value="NAD(P)-bd_dom"/>
</dbReference>
<dbReference type="InterPro" id="IPR052718">
    <property type="entry name" value="NmrA-type_oxidoreductase"/>
</dbReference>
<protein>
    <submittedName>
        <fullName evidence="2">SDR family oxidoreductase</fullName>
    </submittedName>
</protein>
<dbReference type="Gene3D" id="3.90.25.10">
    <property type="entry name" value="UDP-galactose 4-epimerase, domain 1"/>
    <property type="match status" value="1"/>
</dbReference>
<keyword evidence="3" id="KW-1185">Reference proteome</keyword>
<accession>A0ABP6Z8H8</accession>
<organism evidence="2 3">
    <name type="scientific">Kineosporia mesophila</name>
    <dbReference type="NCBI Taxonomy" id="566012"/>
    <lineage>
        <taxon>Bacteria</taxon>
        <taxon>Bacillati</taxon>
        <taxon>Actinomycetota</taxon>
        <taxon>Actinomycetes</taxon>
        <taxon>Kineosporiales</taxon>
        <taxon>Kineosporiaceae</taxon>
        <taxon>Kineosporia</taxon>
    </lineage>
</organism>
<gene>
    <name evidence="2" type="ORF">GCM10022223_16060</name>
</gene>
<dbReference type="EMBL" id="BAAAZO010000002">
    <property type="protein sequence ID" value="GAA3601172.1"/>
    <property type="molecule type" value="Genomic_DNA"/>
</dbReference>
<proteinExistence type="predicted"/>
<dbReference type="Pfam" id="PF13460">
    <property type="entry name" value="NAD_binding_10"/>
    <property type="match status" value="1"/>
</dbReference>
<dbReference type="Gene3D" id="3.40.50.720">
    <property type="entry name" value="NAD(P)-binding Rossmann-like Domain"/>
    <property type="match status" value="1"/>
</dbReference>
<dbReference type="SUPFAM" id="SSF51735">
    <property type="entry name" value="NAD(P)-binding Rossmann-fold domains"/>
    <property type="match status" value="1"/>
</dbReference>
<name>A0ABP6Z8H8_9ACTN</name>
<dbReference type="InterPro" id="IPR036291">
    <property type="entry name" value="NAD(P)-bd_dom_sf"/>
</dbReference>
<dbReference type="PANTHER" id="PTHR47129:SF1">
    <property type="entry name" value="NMRA-LIKE DOMAIN-CONTAINING PROTEIN"/>
    <property type="match status" value="1"/>
</dbReference>
<sequence>MSLAISGASGAFGRAAAEYLLHHTDPGQVVLTTRRPGALSDLADRGADVRHADFNDPASLDAAFRGVERLLLISIDTIGDRVAQHRAAITAAAAQGVGHVVYTSVPEPVPGNPALVVPDHADTEQALRDSPMTWTFLRNNLYAHLQAGSIAQAAATGHLVTNGGAGAAAYVSREDCAAGAGAVLAQGGHENRAYDVTGPQALTADDLAALATRRSGREVEVVHLDDDAYTAALREAGLPEPVAHLLATFGAATRGGYLSTVTPVVADLTGRGPTALAELLDGTAS</sequence>
<reference evidence="3" key="1">
    <citation type="journal article" date="2019" name="Int. J. Syst. Evol. Microbiol.">
        <title>The Global Catalogue of Microorganisms (GCM) 10K type strain sequencing project: providing services to taxonomists for standard genome sequencing and annotation.</title>
        <authorList>
            <consortium name="The Broad Institute Genomics Platform"/>
            <consortium name="The Broad Institute Genome Sequencing Center for Infectious Disease"/>
            <person name="Wu L."/>
            <person name="Ma J."/>
        </authorList>
    </citation>
    <scope>NUCLEOTIDE SEQUENCE [LARGE SCALE GENOMIC DNA]</scope>
    <source>
        <strain evidence="3">JCM 16902</strain>
    </source>
</reference>
<dbReference type="RefSeq" id="WP_231489129.1">
    <property type="nucleotide sequence ID" value="NZ_BAAAZO010000002.1"/>
</dbReference>
<dbReference type="PANTHER" id="PTHR47129">
    <property type="entry name" value="QUINONE OXIDOREDUCTASE 2"/>
    <property type="match status" value="1"/>
</dbReference>
<evidence type="ECO:0000313" key="3">
    <source>
        <dbReference type="Proteomes" id="UP001501074"/>
    </source>
</evidence>
<evidence type="ECO:0000259" key="1">
    <source>
        <dbReference type="Pfam" id="PF13460"/>
    </source>
</evidence>
<feature type="domain" description="NAD(P)-binding" evidence="1">
    <location>
        <begin position="7"/>
        <end position="184"/>
    </location>
</feature>